<keyword evidence="3" id="KW-1185">Reference proteome</keyword>
<organism evidence="2 3">
    <name type="scientific">Allacma fusca</name>
    <dbReference type="NCBI Taxonomy" id="39272"/>
    <lineage>
        <taxon>Eukaryota</taxon>
        <taxon>Metazoa</taxon>
        <taxon>Ecdysozoa</taxon>
        <taxon>Arthropoda</taxon>
        <taxon>Hexapoda</taxon>
        <taxon>Collembola</taxon>
        <taxon>Symphypleona</taxon>
        <taxon>Sminthuridae</taxon>
        <taxon>Allacma</taxon>
    </lineage>
</organism>
<accession>A0A8J2KX36</accession>
<evidence type="ECO:0000313" key="3">
    <source>
        <dbReference type="Proteomes" id="UP000708208"/>
    </source>
</evidence>
<feature type="chain" id="PRO_5035291329" evidence="1">
    <location>
        <begin position="19"/>
        <end position="94"/>
    </location>
</feature>
<proteinExistence type="predicted"/>
<feature type="signal peptide" evidence="1">
    <location>
        <begin position="1"/>
        <end position="18"/>
    </location>
</feature>
<evidence type="ECO:0000313" key="2">
    <source>
        <dbReference type="EMBL" id="CAG7825009.1"/>
    </source>
</evidence>
<comment type="caution">
    <text evidence="2">The sequence shown here is derived from an EMBL/GenBank/DDBJ whole genome shotgun (WGS) entry which is preliminary data.</text>
</comment>
<dbReference type="Proteomes" id="UP000708208">
    <property type="component" value="Unassembled WGS sequence"/>
</dbReference>
<dbReference type="EMBL" id="CAJVCH010534575">
    <property type="protein sequence ID" value="CAG7825009.1"/>
    <property type="molecule type" value="Genomic_DNA"/>
</dbReference>
<sequence>MHLPALWLVLLLVLPSNARKKIRRPSPEESGKFFEGDIMIPEEEEEELLEEGEASAGIIGSHYRWAHATIPYLFSNAFGTVDTLVIKEYHLNNY</sequence>
<name>A0A8J2KX36_9HEXA</name>
<evidence type="ECO:0000256" key="1">
    <source>
        <dbReference type="SAM" id="SignalP"/>
    </source>
</evidence>
<reference evidence="2" key="1">
    <citation type="submission" date="2021-06" db="EMBL/GenBank/DDBJ databases">
        <authorList>
            <person name="Hodson N. C."/>
            <person name="Mongue J. A."/>
            <person name="Jaron S. K."/>
        </authorList>
    </citation>
    <scope>NUCLEOTIDE SEQUENCE</scope>
</reference>
<keyword evidence="1" id="KW-0732">Signal</keyword>
<dbReference type="AlphaFoldDB" id="A0A8J2KX36"/>
<dbReference type="OrthoDB" id="291007at2759"/>
<protein>
    <submittedName>
        <fullName evidence="2">Uncharacterized protein</fullName>
    </submittedName>
</protein>
<gene>
    <name evidence="2" type="ORF">AFUS01_LOCUS35135</name>
</gene>